<sequence>MKEVVWVRLLLKDIGSEQEGGSVIYEDNQGVMILAKNTGSSVLG</sequence>
<evidence type="ECO:0000313" key="3">
    <source>
        <dbReference type="Proteomes" id="UP000760860"/>
    </source>
</evidence>
<name>A0A8T1HAE5_9STRA</name>
<dbReference type="VEuPathDB" id="FungiDB:PC110_g14559"/>
<gene>
    <name evidence="1" type="ORF">PC117_g23859</name>
    <name evidence="2" type="ORF">PC129_g19961</name>
</gene>
<dbReference type="Proteomes" id="UP000760860">
    <property type="component" value="Unassembled WGS sequence"/>
</dbReference>
<evidence type="ECO:0000313" key="2">
    <source>
        <dbReference type="EMBL" id="KAG3209019.1"/>
    </source>
</evidence>
<dbReference type="EMBL" id="RCMV01001348">
    <property type="protein sequence ID" value="KAG3209019.1"/>
    <property type="molecule type" value="Genomic_DNA"/>
</dbReference>
<dbReference type="Proteomes" id="UP000736787">
    <property type="component" value="Unassembled WGS sequence"/>
</dbReference>
<proteinExistence type="predicted"/>
<dbReference type="AlphaFoldDB" id="A0A8T1HAE5"/>
<reference evidence="2" key="1">
    <citation type="submission" date="2018-05" db="EMBL/GenBank/DDBJ databases">
        <title>Effector identification in a new, highly contiguous assembly of the strawberry crown rot pathogen Phytophthora cactorum.</title>
        <authorList>
            <person name="Armitage A.D."/>
            <person name="Nellist C.F."/>
            <person name="Bates H."/>
            <person name="Vickerstaff R.J."/>
            <person name="Harrison R.J."/>
        </authorList>
    </citation>
    <scope>NUCLEOTIDE SEQUENCE</scope>
    <source>
        <strain evidence="1">4040</strain>
        <strain evidence="2">P421</strain>
    </source>
</reference>
<organism evidence="2 3">
    <name type="scientific">Phytophthora cactorum</name>
    <dbReference type="NCBI Taxonomy" id="29920"/>
    <lineage>
        <taxon>Eukaryota</taxon>
        <taxon>Sar</taxon>
        <taxon>Stramenopiles</taxon>
        <taxon>Oomycota</taxon>
        <taxon>Peronosporomycetes</taxon>
        <taxon>Peronosporales</taxon>
        <taxon>Peronosporaceae</taxon>
        <taxon>Phytophthora</taxon>
    </lineage>
</organism>
<comment type="caution">
    <text evidence="2">The sequence shown here is derived from an EMBL/GenBank/DDBJ whole genome shotgun (WGS) entry which is preliminary data.</text>
</comment>
<dbReference type="EMBL" id="RCMK01001500">
    <property type="protein sequence ID" value="KAG2893140.1"/>
    <property type="molecule type" value="Genomic_DNA"/>
</dbReference>
<accession>A0A8T1HAE5</accession>
<evidence type="ECO:0000313" key="1">
    <source>
        <dbReference type="EMBL" id="KAG2893140.1"/>
    </source>
</evidence>
<protein>
    <submittedName>
        <fullName evidence="2">Uncharacterized protein</fullName>
    </submittedName>
</protein>